<protein>
    <submittedName>
        <fullName evidence="2">Uncharacterized protein</fullName>
    </submittedName>
</protein>
<evidence type="ECO:0000313" key="2">
    <source>
        <dbReference type="EMBL" id="MFC4133403.1"/>
    </source>
</evidence>
<name>A0ABV8LSR2_9ACTN</name>
<keyword evidence="1" id="KW-1133">Transmembrane helix</keyword>
<reference evidence="3" key="1">
    <citation type="journal article" date="2019" name="Int. J. Syst. Evol. Microbiol.">
        <title>The Global Catalogue of Microorganisms (GCM) 10K type strain sequencing project: providing services to taxonomists for standard genome sequencing and annotation.</title>
        <authorList>
            <consortium name="The Broad Institute Genomics Platform"/>
            <consortium name="The Broad Institute Genome Sequencing Center for Infectious Disease"/>
            <person name="Wu L."/>
            <person name="Ma J."/>
        </authorList>
    </citation>
    <scope>NUCLEOTIDE SEQUENCE [LARGE SCALE GENOMIC DNA]</scope>
    <source>
        <strain evidence="3">CGMCC 4.7289</strain>
    </source>
</reference>
<accession>A0ABV8LSR2</accession>
<evidence type="ECO:0000313" key="3">
    <source>
        <dbReference type="Proteomes" id="UP001595816"/>
    </source>
</evidence>
<dbReference type="EMBL" id="JBHSAY010000010">
    <property type="protein sequence ID" value="MFC4133403.1"/>
    <property type="molecule type" value="Genomic_DNA"/>
</dbReference>
<keyword evidence="3" id="KW-1185">Reference proteome</keyword>
<keyword evidence="1" id="KW-0812">Transmembrane</keyword>
<proteinExistence type="predicted"/>
<organism evidence="2 3">
    <name type="scientific">Hamadaea flava</name>
    <dbReference type="NCBI Taxonomy" id="1742688"/>
    <lineage>
        <taxon>Bacteria</taxon>
        <taxon>Bacillati</taxon>
        <taxon>Actinomycetota</taxon>
        <taxon>Actinomycetes</taxon>
        <taxon>Micromonosporales</taxon>
        <taxon>Micromonosporaceae</taxon>
        <taxon>Hamadaea</taxon>
    </lineage>
</organism>
<feature type="transmembrane region" description="Helical" evidence="1">
    <location>
        <begin position="36"/>
        <end position="56"/>
    </location>
</feature>
<gene>
    <name evidence="2" type="ORF">ACFOZ4_22560</name>
</gene>
<dbReference type="RefSeq" id="WP_253760801.1">
    <property type="nucleotide sequence ID" value="NZ_JAMZDZ010000001.1"/>
</dbReference>
<keyword evidence="1" id="KW-0472">Membrane</keyword>
<sequence>MSRTLFDEVIGEVPPSAVDVPGIVARQRRNRRLRSVVGAAGGVVAVLAAVTLAFGVTGSPPQPPLTPSPSPTAHVLRYEPSLPSFPTYNWLGDELDRALRTAAPDAQWILQPAEGAYSGADGDAPRFSGSTTDVRTTWGVRVGDVRGTIRVEFTDAHCRQADGQVYNCWDELPCEKNTCTRGTTPGGLRTVIMQYTSGPHDHVNRVMVALANGTLVSIGVDNSFQTARDQYAWAAHPPLSIGAVEQLAGLLGDRIAA</sequence>
<dbReference type="Proteomes" id="UP001595816">
    <property type="component" value="Unassembled WGS sequence"/>
</dbReference>
<evidence type="ECO:0000256" key="1">
    <source>
        <dbReference type="SAM" id="Phobius"/>
    </source>
</evidence>
<comment type="caution">
    <text evidence="2">The sequence shown here is derived from an EMBL/GenBank/DDBJ whole genome shotgun (WGS) entry which is preliminary data.</text>
</comment>